<feature type="compositionally biased region" description="Basic and acidic residues" evidence="1">
    <location>
        <begin position="91"/>
        <end position="101"/>
    </location>
</feature>
<feature type="compositionally biased region" description="Basic residues" evidence="1">
    <location>
        <begin position="1913"/>
        <end position="1924"/>
    </location>
</feature>
<feature type="compositionally biased region" description="Low complexity" evidence="1">
    <location>
        <begin position="440"/>
        <end position="473"/>
    </location>
</feature>
<feature type="compositionally biased region" description="Basic and acidic residues" evidence="1">
    <location>
        <begin position="1467"/>
        <end position="1478"/>
    </location>
</feature>
<feature type="compositionally biased region" description="Low complexity" evidence="1">
    <location>
        <begin position="206"/>
        <end position="217"/>
    </location>
</feature>
<keyword evidence="3" id="KW-1185">Reference proteome</keyword>
<feature type="compositionally biased region" description="Basic residues" evidence="1">
    <location>
        <begin position="28"/>
        <end position="38"/>
    </location>
</feature>
<feature type="compositionally biased region" description="Polar residues" evidence="1">
    <location>
        <begin position="218"/>
        <end position="229"/>
    </location>
</feature>
<feature type="region of interest" description="Disordered" evidence="1">
    <location>
        <begin position="861"/>
        <end position="986"/>
    </location>
</feature>
<feature type="compositionally biased region" description="Basic and acidic residues" evidence="1">
    <location>
        <begin position="1150"/>
        <end position="1160"/>
    </location>
</feature>
<organism evidence="2 3">
    <name type="scientific">Xylona heveae (strain CBS 132557 / TC161)</name>
    <dbReference type="NCBI Taxonomy" id="1328760"/>
    <lineage>
        <taxon>Eukaryota</taxon>
        <taxon>Fungi</taxon>
        <taxon>Dikarya</taxon>
        <taxon>Ascomycota</taxon>
        <taxon>Pezizomycotina</taxon>
        <taxon>Xylonomycetes</taxon>
        <taxon>Xylonales</taxon>
        <taxon>Xylonaceae</taxon>
        <taxon>Xylona</taxon>
    </lineage>
</organism>
<feature type="compositionally biased region" description="Basic and acidic residues" evidence="1">
    <location>
        <begin position="1727"/>
        <end position="1740"/>
    </location>
</feature>
<feature type="compositionally biased region" description="Polar residues" evidence="1">
    <location>
        <begin position="1058"/>
        <end position="1070"/>
    </location>
</feature>
<evidence type="ECO:0000313" key="3">
    <source>
        <dbReference type="Proteomes" id="UP000076632"/>
    </source>
</evidence>
<feature type="region of interest" description="Disordered" evidence="1">
    <location>
        <begin position="638"/>
        <end position="839"/>
    </location>
</feature>
<feature type="compositionally biased region" description="Low complexity" evidence="1">
    <location>
        <begin position="67"/>
        <end position="85"/>
    </location>
</feature>
<feature type="compositionally biased region" description="Low complexity" evidence="1">
    <location>
        <begin position="883"/>
        <end position="903"/>
    </location>
</feature>
<feature type="compositionally biased region" description="Basic residues" evidence="1">
    <location>
        <begin position="2124"/>
        <end position="2134"/>
    </location>
</feature>
<dbReference type="EMBL" id="KV407456">
    <property type="protein sequence ID" value="KZF24525.1"/>
    <property type="molecule type" value="Genomic_DNA"/>
</dbReference>
<feature type="region of interest" description="Disordered" evidence="1">
    <location>
        <begin position="321"/>
        <end position="355"/>
    </location>
</feature>
<feature type="region of interest" description="Disordered" evidence="1">
    <location>
        <begin position="565"/>
        <end position="613"/>
    </location>
</feature>
<feature type="region of interest" description="Disordered" evidence="1">
    <location>
        <begin position="374"/>
        <end position="417"/>
    </location>
</feature>
<name>A0A165I890_XYLHT</name>
<evidence type="ECO:0000313" key="2">
    <source>
        <dbReference type="EMBL" id="KZF24525.1"/>
    </source>
</evidence>
<feature type="compositionally biased region" description="Basic and acidic residues" evidence="1">
    <location>
        <begin position="2062"/>
        <end position="2090"/>
    </location>
</feature>
<feature type="compositionally biased region" description="Low complexity" evidence="1">
    <location>
        <begin position="743"/>
        <end position="756"/>
    </location>
</feature>
<feature type="compositionally biased region" description="Low complexity" evidence="1">
    <location>
        <begin position="1"/>
        <end position="13"/>
    </location>
</feature>
<dbReference type="Proteomes" id="UP000076632">
    <property type="component" value="Unassembled WGS sequence"/>
</dbReference>
<protein>
    <recommendedName>
        <fullName evidence="4">Involucrin repeat protein</fullName>
    </recommendedName>
</protein>
<feature type="region of interest" description="Disordered" evidence="1">
    <location>
        <begin position="998"/>
        <end position="1035"/>
    </location>
</feature>
<dbReference type="OMA" id="HHEPMEY"/>
<dbReference type="OrthoDB" id="5365701at2759"/>
<dbReference type="STRING" id="1328760.A0A165I890"/>
<feature type="compositionally biased region" description="Basic and acidic residues" evidence="1">
    <location>
        <begin position="1622"/>
        <end position="1639"/>
    </location>
</feature>
<feature type="compositionally biased region" description="Basic and acidic residues" evidence="1">
    <location>
        <begin position="867"/>
        <end position="877"/>
    </location>
</feature>
<feature type="compositionally biased region" description="Polar residues" evidence="1">
    <location>
        <begin position="321"/>
        <end position="333"/>
    </location>
</feature>
<dbReference type="GeneID" id="28902173"/>
<feature type="compositionally biased region" description="Basic residues" evidence="1">
    <location>
        <begin position="1789"/>
        <end position="1802"/>
    </location>
</feature>
<feature type="compositionally biased region" description="Basic and acidic residues" evidence="1">
    <location>
        <begin position="1203"/>
        <end position="1214"/>
    </location>
</feature>
<feature type="compositionally biased region" description="Polar residues" evidence="1">
    <location>
        <begin position="1015"/>
        <end position="1024"/>
    </location>
</feature>
<feature type="compositionally biased region" description="Polar residues" evidence="1">
    <location>
        <begin position="1164"/>
        <end position="1185"/>
    </location>
</feature>
<feature type="compositionally biased region" description="Polar residues" evidence="1">
    <location>
        <begin position="1947"/>
        <end position="1961"/>
    </location>
</feature>
<evidence type="ECO:0008006" key="4">
    <source>
        <dbReference type="Google" id="ProtNLM"/>
    </source>
</evidence>
<feature type="compositionally biased region" description="Polar residues" evidence="1">
    <location>
        <begin position="102"/>
        <end position="111"/>
    </location>
</feature>
<feature type="compositionally biased region" description="Polar residues" evidence="1">
    <location>
        <begin position="2137"/>
        <end position="2147"/>
    </location>
</feature>
<dbReference type="RefSeq" id="XP_018190080.1">
    <property type="nucleotide sequence ID" value="XM_018337036.1"/>
</dbReference>
<proteinExistence type="predicted"/>
<feature type="region of interest" description="Disordered" evidence="1">
    <location>
        <begin position="1384"/>
        <end position="1496"/>
    </location>
</feature>
<dbReference type="InParanoid" id="A0A165I890"/>
<sequence length="2147" mass="233641">MWSRLLGRSPSSRSLRDRDEEISQVGKRSTHSSSRHRSGSVVSSPSAYKPSRSDDRGHSRSASATVPRSRSSYYSPESPSIASYATAPSNRVDRETRRDRSSSGLSKNTSRIESRGGSYYAVRSAKSGRRSERSPSRERRQHRRERSRSPARIQELQWQSRDRLKRGLGEDDRERGMSSIDYAESRAPNAAGYEYMTAYEEPAVTSSPAQQSIPAPSTHTYSQLSSHITDQFPGQDPAQYAAPYRPPLSFAEGGPGLAADYYGDHGESVAEQPGVRPQPPSLIVGAQPHLQAASPLSAPPIEPSALGGVGAAADFFNDGANLQSLRPTSSTPVSSSNRPTRPSKPTPPSMSGSAAAALTGSAGYAASNLAHSASHHAGSSSFNDEVSYSQGPAPPNMYSTVSSAPPGASPTVHHSSSAPAIPTLGAAAAGAATGYYLGHHSSHSHGNSQSGMNAAGYTSTSQPSQSQPVYSVPDAQRPSKPPRPGQLSYAATTPIYGSTALGMAGSAGSGNVALNGYSHGAMALQTRRKGPLEKFVEFWKDREGVAQYEEYTEYIGVCKDCFEPGTTARDAPRKHHYRRRKSNDRPGSRGKVDKERRYGLSDSEQSRRGKKSSLAAGLAGYGLGQASQTFAKQKRGFEDTYSVRSGKRTESAAFPSSDSRYGSQPRRDSSQSYGFYAPIGSNSPQRHRSRSRSPDRRNRVLQSGVAADFPPSVPGAFDSNDSSYPTSRREYVRSNRQSPSRMSGLASLFGLASSKASRNRRHRSPTPDSKYLKKSQAAGIVEGSVTKPFSRPGRSRKSKSFFNFGNSSSSSSASSSSADMGLAYGGGLSKSSRQGPRHANKAFNDDAAMIGLGVAAASVLSKRGKKNKADTRGDVPRKGSQLSSSDDAWESVSEAESSSVSSALAFGGASDSGSNGPRRHRKSSDSERSGISNWKWMFGGKRRTPSSASVDRPAQRPPKAGPIELRDSANSPTAPPLNYRQGAVPSYNARVPDMQYVVPVPTSDPSRFDVRRSDSVISSQTVNRSARPEPVPIQHTQPIVAVAPEKLSNFVESTLQGSTYEAPESATTAPTIHRKPYVEYRATGTENRERRTPVDPFQYLVQDSVPVENDQEVKVPTTRRRRASSPTFGSTDRDLASGQRAGVASYSDFQPRRVKPESRKPSLQRFQNNEKSQGRRQSSATTRTNEVFAAPLDDGNPQIVEIRPGRQNEPRHSSSDTPVSVNAAPSNPGPFVSSKENESSSDSRSHGQPQVELEQFRPEASPEGESPRSEYARSSRHPGDYVPDYHPLSDREAQAYVDSVMDKYNEEPQPVAAYFAPPELLSRKSDSPQSPDPNGDSNVTSSRVPQIVTIAPPVDHENDNDALQHAQFAGSYPYGALPWIVPRLNLIEPSPPPSTIGSTRDDRSAPISPVETKPNSSTGPEKSSESRVSWGDLQTKEYIVESSEEEPQKDDGDYHGHSSNQSTDESPEIHAHEYESHPVPESSSSGDLPQHVPGAFGEDVEFAATVAAGLEDSGFDPAIVIDDNNFRHRKSPPASHDFRFYHAPYAETVTDLGLDSPGTEGAPPRVGYVEGEVETPGTVTPVETKMHPKEISRSPSPTEEERAGSSARQLGAEREGDEFDRDSDRDSSDPERKVREIRPDVSTSSDKGAFEPGIESQIFENEKAQRHRNRNAQEFEAQISDSPVYETRSEVGKPPSNSKGSTSLRRRSWGPETQTAKSQRSRSQDSSPRELGRSNERFDDTPGFDMQIGTRRSSSSDIGVNPRSSGSQSIVSIPSNAFDDVEELADVKRPRKTKRASSRFGHRVPGSPLRSELAFRDDSSGSEQDAGEPNDLVRDAVVDDTEFTAQVPLPHELDEDAEELSGSTVREPEADVASAVFKRRGSFSSWGEAQDQPFEAPEEDKFYGWSDEELSKPRKRSSHRSRSRGKMEDESRLDGSRSSRASERPDSSASVHRSRSRGSNLEESSERTHRKRRSRRSSDVFGSPKPLTRSMSMSETEHRGHDDSHGSKRKSKRSSLDYNDLASVTSLPARLDDDKGSKREKRGGLFSFLTGRRSVDSLPALERSREIRSEELKPKSKRGSKEEEIGRDPYDIGDDAARSATSLPELSQKPSLEEESRESSSASGKKKKKKKHRHSSDIGTGTKSSRR</sequence>
<feature type="region of interest" description="Disordered" evidence="1">
    <location>
        <begin position="203"/>
        <end position="283"/>
    </location>
</feature>
<evidence type="ECO:0000256" key="1">
    <source>
        <dbReference type="SAM" id="MobiDB-lite"/>
    </source>
</evidence>
<feature type="compositionally biased region" description="Basic and acidic residues" evidence="1">
    <location>
        <begin position="1235"/>
        <end position="1245"/>
    </location>
</feature>
<feature type="compositionally biased region" description="Low complexity" evidence="1">
    <location>
        <begin position="800"/>
        <end position="818"/>
    </location>
</feature>
<feature type="region of interest" description="Disordered" evidence="1">
    <location>
        <begin position="440"/>
        <end position="490"/>
    </location>
</feature>
<feature type="compositionally biased region" description="Basic and acidic residues" evidence="1">
    <location>
        <begin position="1265"/>
        <end position="1279"/>
    </location>
</feature>
<feature type="compositionally biased region" description="Basic and acidic residues" evidence="1">
    <location>
        <begin position="1995"/>
        <end position="2006"/>
    </location>
</feature>
<feature type="compositionally biased region" description="Low complexity" evidence="1">
    <location>
        <begin position="1764"/>
        <end position="1775"/>
    </location>
</feature>
<feature type="compositionally biased region" description="Basic and acidic residues" evidence="1">
    <location>
        <begin position="160"/>
        <end position="176"/>
    </location>
</feature>
<feature type="compositionally biased region" description="Low complexity" evidence="1">
    <location>
        <begin position="1574"/>
        <end position="1583"/>
    </location>
</feature>
<feature type="compositionally biased region" description="Basic and acidic residues" evidence="1">
    <location>
        <begin position="129"/>
        <end position="138"/>
    </location>
</feature>
<reference evidence="2 3" key="1">
    <citation type="journal article" date="2016" name="Fungal Biol.">
        <title>The genome of Xylona heveae provides a window into fungal endophytism.</title>
        <authorList>
            <person name="Gazis R."/>
            <person name="Kuo A."/>
            <person name="Riley R."/>
            <person name="LaButti K."/>
            <person name="Lipzen A."/>
            <person name="Lin J."/>
            <person name="Amirebrahimi M."/>
            <person name="Hesse C.N."/>
            <person name="Spatafora J.W."/>
            <person name="Henrissat B."/>
            <person name="Hainaut M."/>
            <person name="Grigoriev I.V."/>
            <person name="Hibbett D.S."/>
        </authorList>
    </citation>
    <scope>NUCLEOTIDE SEQUENCE [LARGE SCALE GENOMIC DNA]</scope>
    <source>
        <strain evidence="2 3">TC161</strain>
    </source>
</reference>
<accession>A0A165I890</accession>
<feature type="compositionally biased region" description="Basic and acidic residues" evidence="1">
    <location>
        <begin position="1925"/>
        <end position="1946"/>
    </location>
</feature>
<gene>
    <name evidence="2" type="ORF">L228DRAFT_98549</name>
</gene>
<feature type="compositionally biased region" description="Polar residues" evidence="1">
    <location>
        <begin position="1335"/>
        <end position="1344"/>
    </location>
</feature>
<feature type="compositionally biased region" description="Basic residues" evidence="1">
    <location>
        <begin position="572"/>
        <end position="582"/>
    </location>
</feature>
<feature type="region of interest" description="Disordered" evidence="1">
    <location>
        <begin position="1058"/>
        <end position="1361"/>
    </location>
</feature>
<feature type="compositionally biased region" description="Basic and acidic residues" evidence="1">
    <location>
        <begin position="583"/>
        <end position="607"/>
    </location>
</feature>
<feature type="region of interest" description="Disordered" evidence="1">
    <location>
        <begin position="1"/>
        <end position="183"/>
    </location>
</feature>
<feature type="compositionally biased region" description="Polar residues" evidence="1">
    <location>
        <begin position="1215"/>
        <end position="1225"/>
    </location>
</feature>
<feature type="region of interest" description="Disordered" evidence="1">
    <location>
        <begin position="1551"/>
        <end position="2147"/>
    </location>
</feature>